<comment type="caution">
    <text evidence="12">The sequence shown here is derived from an EMBL/GenBank/DDBJ whole genome shotgun (WGS) entry which is preliminary data.</text>
</comment>
<gene>
    <name evidence="12" type="ORF">GPA22_09910</name>
</gene>
<sequence>MPDASCPDTVFYGYRSGDTAYSQQSGPSGLRSQRSIVSPPKLPTDEKRASLTFRQIARTGRRYTNPLISVGHWRRRALLVGAALLAGLIAIVFAIGSERAIGLHARLIATSPWLSLLVAPAGFAAMAWLSGRFVPATQGSGIPQTIAASLSPDPAVRGRLLSLKIAVAKVFLTLGGLLCGASIGREGPSVQIGASVMHALAGRRFGRIASSRNLIVAGSGAGIAAAFNTPVGGIMFAIEEMCRDHAFRANGTTLTAVIFAGLMSLGILGNYTYFGSTPAALNWPLGIWPVLICGTAGGLLGGTFSRLLVASARGLPGRVGDFAAAHPIAFAGGCGLATALVGLATGGATYATGYAESKAALEGLAPLPVYFFAAKMLVIWLAFVSRIPGGLFAPALAVGAGLGSALAGLSPGNAEPALVILGMVAFLSGMTLAPITSFVIVMEMTANHQMLIPLMAASVIAYGFSKSVSPRALYDALAAPALDRAQAEVASVASGKPGAA</sequence>
<feature type="transmembrane region" description="Helical" evidence="11">
    <location>
        <begin position="77"/>
        <end position="95"/>
    </location>
</feature>
<feature type="transmembrane region" description="Helical" evidence="11">
    <location>
        <begin position="166"/>
        <end position="184"/>
    </location>
</feature>
<evidence type="ECO:0000256" key="10">
    <source>
        <dbReference type="SAM" id="MobiDB-lite"/>
    </source>
</evidence>
<dbReference type="InterPro" id="IPR050368">
    <property type="entry name" value="ClC-type_chloride_channel"/>
</dbReference>
<feature type="transmembrane region" description="Helical" evidence="11">
    <location>
        <begin position="214"/>
        <end position="238"/>
    </location>
</feature>
<dbReference type="PANTHER" id="PTHR43427">
    <property type="entry name" value="CHLORIDE CHANNEL PROTEIN CLC-E"/>
    <property type="match status" value="1"/>
</dbReference>
<comment type="subcellular location">
    <subcellularLocation>
        <location evidence="1">Membrane</location>
        <topology evidence="1">Multi-pass membrane protein</topology>
    </subcellularLocation>
</comment>
<feature type="transmembrane region" description="Helical" evidence="11">
    <location>
        <begin position="107"/>
        <end position="129"/>
    </location>
</feature>
<evidence type="ECO:0000256" key="3">
    <source>
        <dbReference type="ARBA" id="ARBA00022692"/>
    </source>
</evidence>
<feature type="transmembrane region" description="Helical" evidence="11">
    <location>
        <begin position="322"/>
        <end position="344"/>
    </location>
</feature>
<evidence type="ECO:0000256" key="7">
    <source>
        <dbReference type="ARBA" id="ARBA00023173"/>
    </source>
</evidence>
<evidence type="ECO:0000256" key="5">
    <source>
        <dbReference type="ARBA" id="ARBA00023065"/>
    </source>
</evidence>
<evidence type="ECO:0000256" key="1">
    <source>
        <dbReference type="ARBA" id="ARBA00004141"/>
    </source>
</evidence>
<dbReference type="CDD" id="cd01034">
    <property type="entry name" value="EriC_like"/>
    <property type="match status" value="1"/>
</dbReference>
<evidence type="ECO:0000313" key="13">
    <source>
        <dbReference type="Proteomes" id="UP000623795"/>
    </source>
</evidence>
<feature type="transmembrane region" description="Helical" evidence="11">
    <location>
        <begin position="417"/>
        <end position="441"/>
    </location>
</feature>
<evidence type="ECO:0000256" key="8">
    <source>
        <dbReference type="ARBA" id="ARBA00023214"/>
    </source>
</evidence>
<feature type="compositionally biased region" description="Polar residues" evidence="10">
    <location>
        <begin position="20"/>
        <end position="36"/>
    </location>
</feature>
<organism evidence="12 13">
    <name type="scientific">Aromatoleum toluvorans</name>
    <dbReference type="NCBI Taxonomy" id="92002"/>
    <lineage>
        <taxon>Bacteria</taxon>
        <taxon>Pseudomonadati</taxon>
        <taxon>Pseudomonadota</taxon>
        <taxon>Betaproteobacteria</taxon>
        <taxon>Rhodocyclales</taxon>
        <taxon>Rhodocyclaceae</taxon>
        <taxon>Aromatoleum</taxon>
    </lineage>
</organism>
<dbReference type="PRINTS" id="PR00762">
    <property type="entry name" value="CLCHANNEL"/>
</dbReference>
<dbReference type="Pfam" id="PF00654">
    <property type="entry name" value="Voltage_CLC"/>
    <property type="match status" value="1"/>
</dbReference>
<dbReference type="Gene3D" id="1.10.3080.10">
    <property type="entry name" value="Clc chloride channel"/>
    <property type="match status" value="1"/>
</dbReference>
<dbReference type="SUPFAM" id="SSF81340">
    <property type="entry name" value="Clc chloride channel"/>
    <property type="match status" value="1"/>
</dbReference>
<evidence type="ECO:0000256" key="9">
    <source>
        <dbReference type="ARBA" id="ARBA00023303"/>
    </source>
</evidence>
<evidence type="ECO:0000256" key="4">
    <source>
        <dbReference type="ARBA" id="ARBA00022989"/>
    </source>
</evidence>
<feature type="transmembrane region" description="Helical" evidence="11">
    <location>
        <begin position="364"/>
        <end position="384"/>
    </location>
</feature>
<keyword evidence="7" id="KW-0869">Chloride channel</keyword>
<feature type="transmembrane region" description="Helical" evidence="11">
    <location>
        <begin position="250"/>
        <end position="274"/>
    </location>
</feature>
<keyword evidence="9" id="KW-0407">Ion channel</keyword>
<evidence type="ECO:0000256" key="11">
    <source>
        <dbReference type="SAM" id="Phobius"/>
    </source>
</evidence>
<dbReference type="Proteomes" id="UP000623795">
    <property type="component" value="Unassembled WGS sequence"/>
</dbReference>
<keyword evidence="8" id="KW-0868">Chloride</keyword>
<keyword evidence="3 11" id="KW-0812">Transmembrane</keyword>
<evidence type="ECO:0000256" key="2">
    <source>
        <dbReference type="ARBA" id="ARBA00022448"/>
    </source>
</evidence>
<keyword evidence="4 11" id="KW-1133">Transmembrane helix</keyword>
<dbReference type="PANTHER" id="PTHR43427:SF6">
    <property type="entry name" value="CHLORIDE CHANNEL PROTEIN CLC-E"/>
    <property type="match status" value="1"/>
</dbReference>
<accession>A0ABX1PX76</accession>
<evidence type="ECO:0000256" key="6">
    <source>
        <dbReference type="ARBA" id="ARBA00023136"/>
    </source>
</evidence>
<feature type="transmembrane region" description="Helical" evidence="11">
    <location>
        <begin position="286"/>
        <end position="310"/>
    </location>
</feature>
<keyword evidence="13" id="KW-1185">Reference proteome</keyword>
<name>A0ABX1PX76_9RHOO</name>
<dbReference type="InterPro" id="IPR014743">
    <property type="entry name" value="Cl-channel_core"/>
</dbReference>
<evidence type="ECO:0000313" key="12">
    <source>
        <dbReference type="EMBL" id="NMG44043.1"/>
    </source>
</evidence>
<dbReference type="InterPro" id="IPR001807">
    <property type="entry name" value="ClC"/>
</dbReference>
<keyword evidence="6 11" id="KW-0472">Membrane</keyword>
<dbReference type="EMBL" id="WTVN01000012">
    <property type="protein sequence ID" value="NMG44043.1"/>
    <property type="molecule type" value="Genomic_DNA"/>
</dbReference>
<protein>
    <submittedName>
        <fullName evidence="12">Chloride channel protein</fullName>
    </submittedName>
</protein>
<feature type="transmembrane region" description="Helical" evidence="11">
    <location>
        <begin position="391"/>
        <end position="411"/>
    </location>
</feature>
<keyword evidence="2" id="KW-0813">Transport</keyword>
<proteinExistence type="predicted"/>
<feature type="region of interest" description="Disordered" evidence="10">
    <location>
        <begin position="20"/>
        <end position="45"/>
    </location>
</feature>
<reference evidence="12 13" key="1">
    <citation type="submission" date="2019-12" db="EMBL/GenBank/DDBJ databases">
        <title>Comparative genomics gives insights into the taxonomy of the Azoarcus-Aromatoleum group and reveals separate origins of nif in the plant-associated Azoarcus and non-plant-associated Aromatoleum sub-groups.</title>
        <authorList>
            <person name="Lafos M."/>
            <person name="Maluk M."/>
            <person name="Batista M."/>
            <person name="Junghare M."/>
            <person name="Carmona M."/>
            <person name="Faoro H."/>
            <person name="Cruz L.M."/>
            <person name="Battistoni F."/>
            <person name="De Souza E."/>
            <person name="Pedrosa F."/>
            <person name="Chen W.-M."/>
            <person name="Poole P.S."/>
            <person name="Dixon R.A."/>
            <person name="James E.K."/>
        </authorList>
    </citation>
    <scope>NUCLEOTIDE SEQUENCE [LARGE SCALE GENOMIC DNA]</scope>
    <source>
        <strain evidence="12 13">Td21</strain>
    </source>
</reference>
<keyword evidence="5" id="KW-0406">Ion transport</keyword>